<dbReference type="RefSeq" id="WP_136864359.1">
    <property type="nucleotide sequence ID" value="NZ_SWCJ01000014.1"/>
</dbReference>
<comment type="caution">
    <text evidence="1">The sequence shown here is derived from an EMBL/GenBank/DDBJ whole genome shotgun (WGS) entry which is preliminary data.</text>
</comment>
<evidence type="ECO:0000313" key="2">
    <source>
        <dbReference type="Proteomes" id="UP000305675"/>
    </source>
</evidence>
<sequence length="1698" mass="183649">MNVIVPIHVEALRVAPSSNQTAKTALYDFAQLGQQPASSLGGLIASNRFATAQTSLNSEPGIHLHWTLPRSYTRGVQDEASGDVRYPVMPNRWLIIRFFKNKAGNSHIRLWVMESDSHTNQTPDKVKTPTAIPWMDNPNALQGVQGNYLGKTIDLSTGSWSEPTDLLKALSASGGQNGYLGEMFQATYGYGETFTAFYPNCNQVLGIWDTLDDCFDNPETELELNTDFSVSYGVMGWVSDLSTDECNIIVNQALDAYNNMGDDKPDFSDYLQDIFEQNLGWSLSSFDGITPDNAGKIQAVASGILSDIEWKIKSPGNPSYPTAAPSADKVQVAIGNNTAEALSAYLSSVEAGNAALDNGEGVDSNIEWLLNALQYNQLHGLAAGEQGVGQLESFLHGTAFADVPGGYQWGVKQKHDANPTSGSSADNEVPLPDYLSKVLAQLNDKQHSLDAVRDDINGRRKQIFFDWVHHVTAINDHVLNNPNALSNDNTGAFMVDGLFQLFPRFLQAGNYSEAGQESSPFSPECDSFQIEVPDSFPSDGGKKLATYTFNASPNGAGTAVVNPLLELGFGLDQAVGEAFPTAVSSLQTAQRLLRQAKVGGSDAGQNILSAQGLVKDAATVMAMAHTSMTALSNTKSGLLAQAKVLQDAQSNLTQYVEPSSGVFAKDLPYTPDPGKAPLPAGQSYTGAIGLNTLGNLKSWEATDSGFIGIKALMDRLSGQGGNAASPVNTSAAALYLGYAYFYANSNLVFKTSSAYYLQLCEYEINQAIAAASTGSAALGSALTTLGSSTLKTFSSQLATISEQILPAVLNDLTQTQPDLDAALNDIDDLLASADAQAPSITALQQMARDPDWQSLRNSIGEALETVAGRLADAQQVTLWNGFLGSKVSSLFELTATPADYYKEPTEPVILLAQSKVGDGDDNDNPLSDLVRNGKAAVIPCRLNAEIVTPSQPVTYPAPLSQLSTNLNTKIPGLSQTLQSLAQELYLLTPELSSTVTEADLEQAAADNQQLHYNALHNVTLSSAPQGLKGKLPYYTAYNWRQNRDPFLPLFIWWNADYRFSDQFDTATQSYPSDFLDQFELGQYEVELQPSSSAINNFKPGTSTNNSFPVHGLISLSSAATTSLCDQISTYCSHYLNYDPQQGAPVSGTENYDEKLKFYQAYSDYKTRNILSQGLSGFNPGIVTREQELQIPINIPQNWTSQDPKTGFGLALQNLWPTSLLHGQSLDWPIEWNDEGPNPDAFAGGNTKAYFNPLRAGFLKLTDIVLVDAFGRSVTLPKPNPTAVAETMTSAQTPPDQQGHNTYLAPRLAQPSRVNFNWRAAESTSGISSYLEDGDHPAASPICGWLWPNHLDDSLMLYDAAGRPMGSLGTRETKLHWFPVPGETTEKGANNRDQMQAYFAAKQANSVFVDFVCDYLYADSTSVIDTRFQQFLEVTRKAQQFIVTPEMQQSASLGVLMGEPLVITQASISITQKGAPFVGLNDRTYPKWDQSGPQFAINANEYIPYNFGNFNEGNLSNLDIRCRIGMAEIQTPNGANIPYFNDGVAGYFLGEDWGTLYTPVAMNNSNGITSVAAAGTSPLNLKPNGSEAMLTLVMNPRAAVHATTGVLPMKPLSIPPELFADVLQKLQITFLTAPLLRAQTPPAIPLPAEAGYDWSWVEIGAPDLPLQPAQGVTNAVFPQKPQMLVDGWLKLNNAKQTQG</sequence>
<keyword evidence="2" id="KW-1185">Reference proteome</keyword>
<proteinExistence type="predicted"/>
<accession>A0A4U1BKJ8</accession>
<dbReference type="OrthoDB" id="6091628at2"/>
<gene>
    <name evidence="1" type="ORF">FCL42_15620</name>
</gene>
<dbReference type="Proteomes" id="UP000305675">
    <property type="component" value="Unassembled WGS sequence"/>
</dbReference>
<evidence type="ECO:0000313" key="1">
    <source>
        <dbReference type="EMBL" id="TKB52736.1"/>
    </source>
</evidence>
<dbReference type="EMBL" id="SWCJ01000014">
    <property type="protein sequence ID" value="TKB52736.1"/>
    <property type="molecule type" value="Genomic_DNA"/>
</dbReference>
<protein>
    <submittedName>
        <fullName evidence="1">Uncharacterized protein</fullName>
    </submittedName>
</protein>
<reference evidence="1 2" key="1">
    <citation type="submission" date="2019-04" db="EMBL/GenBank/DDBJ databases">
        <authorList>
            <person name="Hwang J.C."/>
        </authorList>
    </citation>
    <scope>NUCLEOTIDE SEQUENCE [LARGE SCALE GENOMIC DNA]</scope>
    <source>
        <strain evidence="1 2">IMCC35002</strain>
    </source>
</reference>
<organism evidence="1 2">
    <name type="scientific">Ferrimonas aestuarii</name>
    <dbReference type="NCBI Taxonomy" id="2569539"/>
    <lineage>
        <taxon>Bacteria</taxon>
        <taxon>Pseudomonadati</taxon>
        <taxon>Pseudomonadota</taxon>
        <taxon>Gammaproteobacteria</taxon>
        <taxon>Alteromonadales</taxon>
        <taxon>Ferrimonadaceae</taxon>
        <taxon>Ferrimonas</taxon>
    </lineage>
</organism>
<name>A0A4U1BKJ8_9GAMM</name>